<protein>
    <submittedName>
        <fullName evidence="2">RNA-directed DNA polymerase, eukaryota</fullName>
    </submittedName>
</protein>
<dbReference type="InterPro" id="IPR036691">
    <property type="entry name" value="Endo/exonu/phosph_ase_sf"/>
</dbReference>
<dbReference type="Proteomes" id="UP000245207">
    <property type="component" value="Unassembled WGS sequence"/>
</dbReference>
<dbReference type="SUPFAM" id="SSF56219">
    <property type="entry name" value="DNase I-like"/>
    <property type="match status" value="1"/>
</dbReference>
<accession>A0A2U1PL91</accession>
<evidence type="ECO:0000256" key="1">
    <source>
        <dbReference type="SAM" id="MobiDB-lite"/>
    </source>
</evidence>
<feature type="region of interest" description="Disordered" evidence="1">
    <location>
        <begin position="357"/>
        <end position="379"/>
    </location>
</feature>
<sequence length="689" mass="77739">MGNSGVTYANVIQGQHKMNSEPVVVLDEGCLKDLDASLTVFACVKEFRSLTNMRSICKNEGFHNVKLKYLGGFWISVEFQAIETCMKFQKHAGVQSWFSSIVKPTKEFHIRERVAWIDVEGIPVQAWTHQTFKKIASKWGELIYTVDSTGTNMYSARLCIKTTVETLIVDSFKVDVRGYVSMVRAKEITGWTMEFLEDSSSMEVDDKRDMEVPNDIDSQVEDKIWGDNDEERVEDSYCRAPKNQECLDEMVSEDPFELNDLIKKTTANRGEEDSCDPVFPPGFTPIQERKNELEEDLSGKQTQYDDGVSVNNNLGEPGKFSDEREFVSKEVRDKDISNDGRRNDVFEKQCERNCDGIGREKLPDVGSTPDMVGESQSLNNDSVTKPRIVIDGFSMIDKFNEVIDFGHAMGFDMKGCAKDMKRIIASMGGNIGIGRKAKKKWVRELCVKHGVKFLAIQETKKASMSCVAVRSLWGNSFFDCSVASSIGRSGGILCVWDKGSFIKEREIICSNFVALEGTWVSSNTKVLIVSVYAPQEFDAKKVLWDQLSSMIRVWSGEVILMGDFNEVRWEHERFGSVFNRVQANHFNDFISQVELVDVPLGGYMFTWSDSSASKMSKIDRLKVWNKSKVDERYNSKKMWQAKLEEIDKRVDDGQGVALAGMASESSAKEDAKVYLGGLVFFSLVARVGP</sequence>
<dbReference type="Gene3D" id="3.60.10.10">
    <property type="entry name" value="Endonuclease/exonuclease/phosphatase"/>
    <property type="match status" value="1"/>
</dbReference>
<gene>
    <name evidence="2" type="ORF">CTI12_AA139940</name>
</gene>
<evidence type="ECO:0000313" key="3">
    <source>
        <dbReference type="Proteomes" id="UP000245207"/>
    </source>
</evidence>
<keyword evidence="2" id="KW-0808">Transferase</keyword>
<keyword evidence="2" id="KW-0695">RNA-directed DNA polymerase</keyword>
<dbReference type="EMBL" id="PKPP01001010">
    <property type="protein sequence ID" value="PWA86509.1"/>
    <property type="molecule type" value="Genomic_DNA"/>
</dbReference>
<keyword evidence="2" id="KW-0548">Nucleotidyltransferase</keyword>
<dbReference type="AlphaFoldDB" id="A0A2U1PL91"/>
<reference evidence="2 3" key="1">
    <citation type="journal article" date="2018" name="Mol. Plant">
        <title>The genome of Artemisia annua provides insight into the evolution of Asteraceae family and artemisinin biosynthesis.</title>
        <authorList>
            <person name="Shen Q."/>
            <person name="Zhang L."/>
            <person name="Liao Z."/>
            <person name="Wang S."/>
            <person name="Yan T."/>
            <person name="Shi P."/>
            <person name="Liu M."/>
            <person name="Fu X."/>
            <person name="Pan Q."/>
            <person name="Wang Y."/>
            <person name="Lv Z."/>
            <person name="Lu X."/>
            <person name="Zhang F."/>
            <person name="Jiang W."/>
            <person name="Ma Y."/>
            <person name="Chen M."/>
            <person name="Hao X."/>
            <person name="Li L."/>
            <person name="Tang Y."/>
            <person name="Lv G."/>
            <person name="Zhou Y."/>
            <person name="Sun X."/>
            <person name="Brodelius P.E."/>
            <person name="Rose J.K.C."/>
            <person name="Tang K."/>
        </authorList>
    </citation>
    <scope>NUCLEOTIDE SEQUENCE [LARGE SCALE GENOMIC DNA]</scope>
    <source>
        <strain evidence="3">cv. Huhao1</strain>
        <tissue evidence="2">Leaf</tissue>
    </source>
</reference>
<comment type="caution">
    <text evidence="2">The sequence shown here is derived from an EMBL/GenBank/DDBJ whole genome shotgun (WGS) entry which is preliminary data.</text>
</comment>
<organism evidence="2 3">
    <name type="scientific">Artemisia annua</name>
    <name type="common">Sweet wormwood</name>
    <dbReference type="NCBI Taxonomy" id="35608"/>
    <lineage>
        <taxon>Eukaryota</taxon>
        <taxon>Viridiplantae</taxon>
        <taxon>Streptophyta</taxon>
        <taxon>Embryophyta</taxon>
        <taxon>Tracheophyta</taxon>
        <taxon>Spermatophyta</taxon>
        <taxon>Magnoliopsida</taxon>
        <taxon>eudicotyledons</taxon>
        <taxon>Gunneridae</taxon>
        <taxon>Pentapetalae</taxon>
        <taxon>asterids</taxon>
        <taxon>campanulids</taxon>
        <taxon>Asterales</taxon>
        <taxon>Asteraceae</taxon>
        <taxon>Asteroideae</taxon>
        <taxon>Anthemideae</taxon>
        <taxon>Artemisiinae</taxon>
        <taxon>Artemisia</taxon>
    </lineage>
</organism>
<name>A0A2U1PL91_ARTAN</name>
<dbReference type="STRING" id="35608.A0A2U1PL91"/>
<keyword evidence="3" id="KW-1185">Reference proteome</keyword>
<proteinExistence type="predicted"/>
<evidence type="ECO:0000313" key="2">
    <source>
        <dbReference type="EMBL" id="PWA86509.1"/>
    </source>
</evidence>
<dbReference type="OrthoDB" id="8196670at2759"/>
<dbReference type="GO" id="GO:0003964">
    <property type="term" value="F:RNA-directed DNA polymerase activity"/>
    <property type="evidence" value="ECO:0007669"/>
    <property type="project" value="UniProtKB-KW"/>
</dbReference>